<dbReference type="OMA" id="LMICCCG"/>
<evidence type="ECO:0000313" key="3">
    <source>
        <dbReference type="Proteomes" id="UP000031668"/>
    </source>
</evidence>
<organism evidence="2 3">
    <name type="scientific">Thelohanellus kitauei</name>
    <name type="common">Myxosporean</name>
    <dbReference type="NCBI Taxonomy" id="669202"/>
    <lineage>
        <taxon>Eukaryota</taxon>
        <taxon>Metazoa</taxon>
        <taxon>Cnidaria</taxon>
        <taxon>Myxozoa</taxon>
        <taxon>Myxosporea</taxon>
        <taxon>Bivalvulida</taxon>
        <taxon>Platysporina</taxon>
        <taxon>Myxobolidae</taxon>
        <taxon>Thelohanellus</taxon>
    </lineage>
</organism>
<proteinExistence type="inferred from homology"/>
<dbReference type="AlphaFoldDB" id="A0A0C2JAZ9"/>
<keyword evidence="3" id="KW-1185">Reference proteome</keyword>
<gene>
    <name evidence="2" type="ORF">RF11_14235</name>
</gene>
<dbReference type="InterPro" id="IPR006461">
    <property type="entry name" value="PLAC_motif_containing"/>
</dbReference>
<dbReference type="EMBL" id="JWZT01003552">
    <property type="protein sequence ID" value="KII66343.1"/>
    <property type="molecule type" value="Genomic_DNA"/>
</dbReference>
<protein>
    <submittedName>
        <fullName evidence="2">Protein PLANT CADMIUM RESISTANCE 1</fullName>
    </submittedName>
</protein>
<accession>A0A0C2JAZ9</accession>
<dbReference type="NCBIfam" id="TIGR01571">
    <property type="entry name" value="A_thal_Cys_rich"/>
    <property type="match status" value="1"/>
</dbReference>
<comment type="similarity">
    <text evidence="1">Belongs to the cornifelin family.</text>
</comment>
<evidence type="ECO:0000313" key="2">
    <source>
        <dbReference type="EMBL" id="KII66343.1"/>
    </source>
</evidence>
<evidence type="ECO:0000256" key="1">
    <source>
        <dbReference type="ARBA" id="ARBA00009024"/>
    </source>
</evidence>
<comment type="caution">
    <text evidence="2">The sequence shown here is derived from an EMBL/GenBank/DDBJ whole genome shotgun (WGS) entry which is preliminary data.</text>
</comment>
<name>A0A0C2JAZ9_THEKT</name>
<dbReference type="OrthoDB" id="5946211at2759"/>
<dbReference type="Pfam" id="PF04749">
    <property type="entry name" value="PLAC8"/>
    <property type="match status" value="1"/>
</dbReference>
<reference evidence="2 3" key="1">
    <citation type="journal article" date="2014" name="Genome Biol. Evol.">
        <title>The genome of the myxosporean Thelohanellus kitauei shows adaptations to nutrient acquisition within its fish host.</title>
        <authorList>
            <person name="Yang Y."/>
            <person name="Xiong J."/>
            <person name="Zhou Z."/>
            <person name="Huo F."/>
            <person name="Miao W."/>
            <person name="Ran C."/>
            <person name="Liu Y."/>
            <person name="Zhang J."/>
            <person name="Feng J."/>
            <person name="Wang M."/>
            <person name="Wang M."/>
            <person name="Wang L."/>
            <person name="Yao B."/>
        </authorList>
    </citation>
    <scope>NUCLEOTIDE SEQUENCE [LARGE SCALE GENOMIC DNA]</scope>
    <source>
        <strain evidence="2">Wuqing</strain>
    </source>
</reference>
<sequence length="109" mass="12369">MYKDLSLLRGNEFKQGICGCFSNFDSCCCSLCCPCIETGYIAEELGENFFLFCVGQLYLPWFPVTYLRQKVRERNNIEGSLAEDALMSCCCTFCAISQCATELDIHIIR</sequence>
<dbReference type="Proteomes" id="UP000031668">
    <property type="component" value="Unassembled WGS sequence"/>
</dbReference>
<dbReference type="PANTHER" id="PTHR15907">
    <property type="entry name" value="DUF614 FAMILY PROTEIN-RELATED"/>
    <property type="match status" value="1"/>
</dbReference>